<dbReference type="Gene3D" id="3.30.497.10">
    <property type="entry name" value="Antithrombin, subunit I, domain 2"/>
    <property type="match status" value="1"/>
</dbReference>
<keyword evidence="3" id="KW-0722">Serine protease inhibitor</keyword>
<dbReference type="InterPro" id="IPR042185">
    <property type="entry name" value="Serpin_sf_2"/>
</dbReference>
<dbReference type="Pfam" id="PF01826">
    <property type="entry name" value="TIL"/>
    <property type="match status" value="4"/>
</dbReference>
<dbReference type="GeneID" id="113393377"/>
<dbReference type="Gene3D" id="2.10.25.10">
    <property type="entry name" value="Laminin"/>
    <property type="match status" value="11"/>
</dbReference>
<evidence type="ECO:0000313" key="9">
    <source>
        <dbReference type="RefSeq" id="XP_064071295.1"/>
    </source>
</evidence>
<dbReference type="CDD" id="cd19579">
    <property type="entry name" value="serpin1K-like"/>
    <property type="match status" value="1"/>
</dbReference>
<dbReference type="CDD" id="cd19941">
    <property type="entry name" value="TIL"/>
    <property type="match status" value="9"/>
</dbReference>
<evidence type="ECO:0000256" key="5">
    <source>
        <dbReference type="SAM" id="MobiDB-lite"/>
    </source>
</evidence>
<proteinExistence type="inferred from homology"/>
<keyword evidence="2" id="KW-0646">Protease inhibitor</keyword>
<gene>
    <name evidence="9" type="primary">LOC113393377</name>
</gene>
<keyword evidence="6" id="KW-0472">Membrane</keyword>
<evidence type="ECO:0000256" key="4">
    <source>
        <dbReference type="RuleBase" id="RU000411"/>
    </source>
</evidence>
<dbReference type="InterPro" id="IPR036186">
    <property type="entry name" value="Serpin_sf"/>
</dbReference>
<dbReference type="InterPro" id="IPR036084">
    <property type="entry name" value="Ser_inhib-like_sf"/>
</dbReference>
<dbReference type="PANTHER" id="PTHR11461:SF211">
    <property type="entry name" value="GH10112P-RELATED"/>
    <property type="match status" value="1"/>
</dbReference>
<evidence type="ECO:0000313" key="8">
    <source>
        <dbReference type="Proteomes" id="UP001652626"/>
    </source>
</evidence>
<name>A0ABM4AJ35_VANTA</name>
<dbReference type="SUPFAM" id="SSF56574">
    <property type="entry name" value="Serpins"/>
    <property type="match status" value="1"/>
</dbReference>
<dbReference type="InterPro" id="IPR002919">
    <property type="entry name" value="TIL_dom"/>
</dbReference>
<dbReference type="InterPro" id="IPR042178">
    <property type="entry name" value="Serpin_sf_1"/>
</dbReference>
<reference evidence="9" key="1">
    <citation type="submission" date="2025-08" db="UniProtKB">
        <authorList>
            <consortium name="RefSeq"/>
        </authorList>
    </citation>
    <scope>IDENTIFICATION</scope>
    <source>
        <tissue evidence="9">Whole body</tissue>
    </source>
</reference>
<dbReference type="InterPro" id="IPR023796">
    <property type="entry name" value="Serpin_dom"/>
</dbReference>
<dbReference type="RefSeq" id="XP_064071295.1">
    <property type="nucleotide sequence ID" value="XM_064215225.1"/>
</dbReference>
<evidence type="ECO:0000256" key="3">
    <source>
        <dbReference type="ARBA" id="ARBA00022900"/>
    </source>
</evidence>
<protein>
    <submittedName>
        <fullName evidence="9">Zonadhesin-like</fullName>
    </submittedName>
</protein>
<feature type="domain" description="Serpin" evidence="7">
    <location>
        <begin position="796"/>
        <end position="1152"/>
    </location>
</feature>
<evidence type="ECO:0000256" key="1">
    <source>
        <dbReference type="ARBA" id="ARBA00009500"/>
    </source>
</evidence>
<sequence>MSILTLEAMEVLFYSLAFIGFVLVSGVSTGSYSSSFAESRGSSNSEAYSSTYSSSSDYISEDSNYKPCKPKCKKNEKEVSCINSVCEYRNCSDIGKPIKCVRLDPTKCIRGCICKNEYLRNDTTGICIPKDHCPTYQCGLNEIYDTCLPICPPPRCDVDEKTIQCLRNPDPGDPACKAGCRCIDNYKQNESGVCIPKEECPVIPTENCGPDEEYVDCANGGCGRWECSQQGQVCVDVVKGGCVGGCRCKAPLLRAEDGSCVPADQCPVTCNGQNEVVECQTTCPETCASIGKNCTVNADIACVRGCRCKSDFYRNKNGECVPKEECPTECGVNEIYDVCPATCPPPRCDVDEKTILCAPNPKPGDSACEPGCRCIDNYKKNETGTCIPKEECPTECGVNEIYDVCPPTCPPQRCDVDERVIRCAKNPEPGDAACEPGCRCIDNYKKNASGICIPKQECPGVVSCGPNEILSSCVNGGCGRWNCSQTGVICFKIPESECREGCHCIDKYLRADNGTCIPADQCPPICTGQNEAVGCRTACPETCSSIGKNCSIIEPAVCIPACRCKPGFYRNSDDVCVPEKQCPATPIVCRSDEEYLGCANGGCGRWECSQGGTICIDLIEGGCIGGCRCKEPLLRAEDGSCIPADQCPPICYGQNEVVGCQTACPETCSIIDTNCTIIEAAVCKPACRCKSGFYRNKIGDCISKEQCLQCTGPNEFFSCGSACDNVCSKLSTENQTNCPIVNIVCNQKCYCEDNYARDDYNICIPIDECPKGGENGIKEFNDGNIAFTEKFLRVASKINKEVSAVYSPFSLLFLLAPLGLYTKGDSEQQIFKALNLPSRSLIRSTIPLYLDQFNYQKNVSLDLAARVYVNVQYKLTKAFEQDTKNLFKAKAQNLDFSKSVQAAKTINDWVELITKNLIKNLVSPDNLSVDTRLVLVNAIYFQGDWQYPFQKERTQKQSFYVNKNKNVTVNMMNQIGSFKYAEIKKSNIQVIELPYVNRNLSFVVCLPKSKDGIEDLISTFGDPSFSVLKSAIKSLKYKRVDVSIPSMEATTTTDLRDVLSQLQVTGIFSPEKANLDGILEKSEKIFVSSATQKATIIVTETGTEAAAANAIIVGVTSVVEPVEIITFLADHPYAYFILYKGTPIFSGIYRGPQ</sequence>
<evidence type="ECO:0000256" key="2">
    <source>
        <dbReference type="ARBA" id="ARBA00022690"/>
    </source>
</evidence>
<keyword evidence="6" id="KW-1133">Transmembrane helix</keyword>
<dbReference type="SMART" id="SM00093">
    <property type="entry name" value="SERPIN"/>
    <property type="match status" value="1"/>
</dbReference>
<comment type="similarity">
    <text evidence="1 4">Belongs to the serpin family.</text>
</comment>
<evidence type="ECO:0000256" key="6">
    <source>
        <dbReference type="SAM" id="Phobius"/>
    </source>
</evidence>
<feature type="compositionally biased region" description="Low complexity" evidence="5">
    <location>
        <begin position="42"/>
        <end position="67"/>
    </location>
</feature>
<dbReference type="Gene3D" id="2.30.39.10">
    <property type="entry name" value="Alpha-1-antitrypsin, domain 1"/>
    <property type="match status" value="1"/>
</dbReference>
<accession>A0ABM4AJ35</accession>
<dbReference type="PANTHER" id="PTHR11461">
    <property type="entry name" value="SERINE PROTEASE INHIBITOR, SERPIN"/>
    <property type="match status" value="1"/>
</dbReference>
<keyword evidence="6" id="KW-0812">Transmembrane</keyword>
<evidence type="ECO:0000259" key="7">
    <source>
        <dbReference type="SMART" id="SM00093"/>
    </source>
</evidence>
<dbReference type="Pfam" id="PF00079">
    <property type="entry name" value="Serpin"/>
    <property type="match status" value="1"/>
</dbReference>
<organism evidence="8 9">
    <name type="scientific">Vanessa tameamea</name>
    <name type="common">Kamehameha butterfly</name>
    <dbReference type="NCBI Taxonomy" id="334116"/>
    <lineage>
        <taxon>Eukaryota</taxon>
        <taxon>Metazoa</taxon>
        <taxon>Ecdysozoa</taxon>
        <taxon>Arthropoda</taxon>
        <taxon>Hexapoda</taxon>
        <taxon>Insecta</taxon>
        <taxon>Pterygota</taxon>
        <taxon>Neoptera</taxon>
        <taxon>Endopterygota</taxon>
        <taxon>Lepidoptera</taxon>
        <taxon>Glossata</taxon>
        <taxon>Ditrysia</taxon>
        <taxon>Papilionoidea</taxon>
        <taxon>Nymphalidae</taxon>
        <taxon>Nymphalinae</taxon>
        <taxon>Vanessa</taxon>
    </lineage>
</organism>
<dbReference type="InterPro" id="IPR000215">
    <property type="entry name" value="Serpin_fam"/>
</dbReference>
<feature type="region of interest" description="Disordered" evidence="5">
    <location>
        <begin position="38"/>
        <end position="68"/>
    </location>
</feature>
<dbReference type="Proteomes" id="UP001652626">
    <property type="component" value="Chromosome 6"/>
</dbReference>
<keyword evidence="8" id="KW-1185">Reference proteome</keyword>
<dbReference type="SUPFAM" id="SSF57567">
    <property type="entry name" value="Serine protease inhibitors"/>
    <property type="match status" value="11"/>
</dbReference>
<feature type="transmembrane region" description="Helical" evidence="6">
    <location>
        <begin position="12"/>
        <end position="32"/>
    </location>
</feature>